<keyword evidence="6 7" id="KW-0411">Iron-sulfur</keyword>
<keyword evidence="4 7" id="KW-0249">Electron transport</keyword>
<evidence type="ECO:0000313" key="11">
    <source>
        <dbReference type="Proteomes" id="UP000250790"/>
    </source>
</evidence>
<keyword evidence="1 7" id="KW-0813">Transport</keyword>
<accession>A0A315EFG4</accession>
<evidence type="ECO:0000256" key="4">
    <source>
        <dbReference type="ARBA" id="ARBA00022982"/>
    </source>
</evidence>
<dbReference type="GO" id="GO:0009055">
    <property type="term" value="F:electron transfer activity"/>
    <property type="evidence" value="ECO:0007669"/>
    <property type="project" value="InterPro"/>
</dbReference>
<evidence type="ECO:0000313" key="10">
    <source>
        <dbReference type="EMBL" id="PUE54574.1"/>
    </source>
</evidence>
<dbReference type="PROSITE" id="PS51318">
    <property type="entry name" value="TAT"/>
    <property type="match status" value="1"/>
</dbReference>
<dbReference type="Pfam" id="PF01355">
    <property type="entry name" value="HIPIP"/>
    <property type="match status" value="1"/>
</dbReference>
<dbReference type="InterPro" id="IPR006311">
    <property type="entry name" value="TAT_signal"/>
</dbReference>
<name>A0A315EFG4_9BURK</name>
<evidence type="ECO:0000256" key="5">
    <source>
        <dbReference type="ARBA" id="ARBA00023004"/>
    </source>
</evidence>
<evidence type="ECO:0000256" key="2">
    <source>
        <dbReference type="ARBA" id="ARBA00022485"/>
    </source>
</evidence>
<gene>
    <name evidence="10" type="ORF">B9Z37_05560</name>
</gene>
<keyword evidence="5 7" id="KW-0408">Iron</keyword>
<dbReference type="OrthoDB" id="5298540at2"/>
<sequence length="104" mass="10574">MSSNSSRRVFMMQVATAASTLVVASEASAQAMVDEKDPQAAGLAYKADGTKVDKAKNPKFVAGSNCANCALFQAKAGAAAGACPLFAGKQVAAKAWCSAWAKKA</sequence>
<comment type="caution">
    <text evidence="10">The sequence shown here is derived from an EMBL/GenBank/DDBJ whole genome shotgun (WGS) entry which is preliminary data.</text>
</comment>
<dbReference type="InterPro" id="IPR036369">
    <property type="entry name" value="HIPIP_sf"/>
</dbReference>
<protein>
    <recommendedName>
        <fullName evidence="7">High-potential iron-sulfur protein</fullName>
        <shortName evidence="7">HiPIP</shortName>
    </recommendedName>
</protein>
<keyword evidence="2 7" id="KW-0004">4Fe-4S</keyword>
<comment type="function">
    <text evidence="7">Specific class of high-redox-potential 4Fe-4S ferredoxins. Functions in anaerobic electron transport in most purple and in some other photosynthetic bacteria and in at least one genus (Paracoccus) of halophilic, denitrifying bacteria.</text>
</comment>
<organism evidence="10 11">
    <name type="scientific">Limnohabitans parvus II-B4</name>
    <dbReference type="NCBI Taxonomy" id="1293052"/>
    <lineage>
        <taxon>Bacteria</taxon>
        <taxon>Pseudomonadati</taxon>
        <taxon>Pseudomonadota</taxon>
        <taxon>Betaproteobacteria</taxon>
        <taxon>Burkholderiales</taxon>
        <taxon>Comamonadaceae</taxon>
        <taxon>Limnohabitans</taxon>
    </lineage>
</organism>
<dbReference type="Proteomes" id="UP000250790">
    <property type="component" value="Unassembled WGS sequence"/>
</dbReference>
<proteinExistence type="inferred from homology"/>
<feature type="chain" id="PRO_5016273428" description="High-potential iron-sulfur protein" evidence="8">
    <location>
        <begin position="18"/>
        <end position="104"/>
    </location>
</feature>
<evidence type="ECO:0000256" key="7">
    <source>
        <dbReference type="RuleBase" id="RU000620"/>
    </source>
</evidence>
<dbReference type="EMBL" id="NESN01000002">
    <property type="protein sequence ID" value="PUE54574.1"/>
    <property type="molecule type" value="Genomic_DNA"/>
</dbReference>
<keyword evidence="11" id="KW-1185">Reference proteome</keyword>
<evidence type="ECO:0000259" key="9">
    <source>
        <dbReference type="PROSITE" id="PS51373"/>
    </source>
</evidence>
<evidence type="ECO:0000256" key="1">
    <source>
        <dbReference type="ARBA" id="ARBA00022448"/>
    </source>
</evidence>
<keyword evidence="8" id="KW-0732">Signal</keyword>
<reference evidence="10 11" key="1">
    <citation type="submission" date="2017-04" db="EMBL/GenBank/DDBJ databases">
        <title>Unexpected and diverse lifestyles within the genus Limnohabitans.</title>
        <authorList>
            <person name="Kasalicky V."/>
            <person name="Mehrshad M."/>
            <person name="Andrei S.-A."/>
            <person name="Salcher M."/>
            <person name="Kratochvilova H."/>
            <person name="Simek K."/>
            <person name="Ghai R."/>
        </authorList>
    </citation>
    <scope>NUCLEOTIDE SEQUENCE [LARGE SCALE GENOMIC DNA]</scope>
    <source>
        <strain evidence="10 11">II-B4</strain>
    </source>
</reference>
<dbReference type="GO" id="GO:0019646">
    <property type="term" value="P:aerobic electron transport chain"/>
    <property type="evidence" value="ECO:0007669"/>
    <property type="project" value="InterPro"/>
</dbReference>
<evidence type="ECO:0000256" key="3">
    <source>
        <dbReference type="ARBA" id="ARBA00022723"/>
    </source>
</evidence>
<feature type="signal peptide" evidence="8">
    <location>
        <begin position="1"/>
        <end position="17"/>
    </location>
</feature>
<dbReference type="InterPro" id="IPR000170">
    <property type="entry name" value="High_potential_FeS_prot"/>
</dbReference>
<keyword evidence="3 7" id="KW-0479">Metal-binding</keyword>
<dbReference type="PROSITE" id="PS51373">
    <property type="entry name" value="HIPIP"/>
    <property type="match status" value="1"/>
</dbReference>
<dbReference type="SUPFAM" id="SSF57652">
    <property type="entry name" value="HIPIP (high potential iron protein)"/>
    <property type="match status" value="1"/>
</dbReference>
<dbReference type="GO" id="GO:0051539">
    <property type="term" value="F:4 iron, 4 sulfur cluster binding"/>
    <property type="evidence" value="ECO:0007669"/>
    <property type="project" value="UniProtKB-KW"/>
</dbReference>
<evidence type="ECO:0000256" key="8">
    <source>
        <dbReference type="SAM" id="SignalP"/>
    </source>
</evidence>
<dbReference type="AlphaFoldDB" id="A0A315EFG4"/>
<comment type="similarity">
    <text evidence="7">Belongs to the high-potential iron-sulfur protein (HiPIP) family.</text>
</comment>
<comment type="subunit">
    <text evidence="7">Homodimer.</text>
</comment>
<dbReference type="Gene3D" id="4.10.490.10">
    <property type="entry name" value="High potential iron-sulphur protein"/>
    <property type="match status" value="1"/>
</dbReference>
<evidence type="ECO:0000256" key="6">
    <source>
        <dbReference type="ARBA" id="ARBA00023014"/>
    </source>
</evidence>
<feature type="domain" description="High potential iron-sulfur proteins family profile" evidence="9">
    <location>
        <begin position="27"/>
        <end position="104"/>
    </location>
</feature>
<dbReference type="GO" id="GO:0046872">
    <property type="term" value="F:metal ion binding"/>
    <property type="evidence" value="ECO:0007669"/>
    <property type="project" value="UniProtKB-KW"/>
</dbReference>